<dbReference type="GO" id="GO:0032259">
    <property type="term" value="P:methylation"/>
    <property type="evidence" value="ECO:0007669"/>
    <property type="project" value="UniProtKB-KW"/>
</dbReference>
<dbReference type="AlphaFoldDB" id="A0A1T5IBY0"/>
<keyword evidence="2 4" id="KW-0808">Transferase</keyword>
<dbReference type="NCBIfam" id="TIGR00536">
    <property type="entry name" value="hemK_fam"/>
    <property type="match status" value="1"/>
</dbReference>
<dbReference type="STRING" id="526729.SAMN04324258_0296"/>
<reference evidence="4 5" key="1">
    <citation type="submission" date="2017-02" db="EMBL/GenBank/DDBJ databases">
        <authorList>
            <person name="Peterson S.W."/>
        </authorList>
    </citation>
    <scope>NUCLEOTIDE SEQUENCE [LARGE SCALE GENOMIC DNA]</scope>
    <source>
        <strain evidence="4 5">DSM 21481</strain>
    </source>
</reference>
<accession>A0A1T5IBY0</accession>
<dbReference type="RefSeq" id="WP_245806852.1">
    <property type="nucleotide sequence ID" value="NZ_FUZQ01000001.1"/>
</dbReference>
<proteinExistence type="predicted"/>
<keyword evidence="5" id="KW-1185">Reference proteome</keyword>
<dbReference type="SUPFAM" id="SSF53335">
    <property type="entry name" value="S-adenosyl-L-methionine-dependent methyltransferases"/>
    <property type="match status" value="1"/>
</dbReference>
<dbReference type="Gene3D" id="3.40.50.150">
    <property type="entry name" value="Vaccinia Virus protein VP39"/>
    <property type="match status" value="1"/>
</dbReference>
<keyword evidence="3" id="KW-0949">S-adenosyl-L-methionine</keyword>
<protein>
    <submittedName>
        <fullName evidence="4">Release factor glutamine methyltransferase</fullName>
    </submittedName>
</protein>
<keyword evidence="1 4" id="KW-0489">Methyltransferase</keyword>
<dbReference type="InterPro" id="IPR004556">
    <property type="entry name" value="HemK-like"/>
</dbReference>
<evidence type="ECO:0000313" key="5">
    <source>
        <dbReference type="Proteomes" id="UP000189777"/>
    </source>
</evidence>
<evidence type="ECO:0000256" key="2">
    <source>
        <dbReference type="ARBA" id="ARBA00022679"/>
    </source>
</evidence>
<dbReference type="GO" id="GO:0008276">
    <property type="term" value="F:protein methyltransferase activity"/>
    <property type="evidence" value="ECO:0007669"/>
    <property type="project" value="InterPro"/>
</dbReference>
<dbReference type="NCBIfam" id="TIGR03704">
    <property type="entry name" value="PrmC_rel_meth"/>
    <property type="match status" value="1"/>
</dbReference>
<evidence type="ECO:0000313" key="4">
    <source>
        <dbReference type="EMBL" id="SKC36590.1"/>
    </source>
</evidence>
<dbReference type="InterPro" id="IPR022446">
    <property type="entry name" value="MeTrfrase_put"/>
</dbReference>
<name>A0A1T5IBY0_9MICO</name>
<dbReference type="Gene3D" id="1.10.8.10">
    <property type="entry name" value="DNA helicase RuvA subunit, C-terminal domain"/>
    <property type="match status" value="1"/>
</dbReference>
<dbReference type="PANTHER" id="PTHR18895">
    <property type="entry name" value="HEMK METHYLTRANSFERASE"/>
    <property type="match status" value="1"/>
</dbReference>
<evidence type="ECO:0000256" key="3">
    <source>
        <dbReference type="ARBA" id="ARBA00022691"/>
    </source>
</evidence>
<dbReference type="EMBL" id="FUZQ01000001">
    <property type="protein sequence ID" value="SKC36590.1"/>
    <property type="molecule type" value="Genomic_DNA"/>
</dbReference>
<sequence>MFAEDEAALLLDAVTSQVPAPRGGSSRSGRQLELLPRARTADVVDVARLEELVARRVAGEPLEHVLGWVAFAGRRWSVGPGVFVPRRRTELMVSAALALPAPATVLDLCCGCGAVGGSVLLGLRAAGARPVLHASDVEPAAVVHTRRNLEPLGAAVHEGDLLGAVPAILRGRVDLLLCNAPYVPTAAIATMPPEARDHEPTVALDGGTDGLDVLRRVVAAAPGWLAPGGSLLFEVGTDQVPGATALVTAHGLRAAVVTDEDPDDDDATGGTVVVATLRAR</sequence>
<dbReference type="InterPro" id="IPR029063">
    <property type="entry name" value="SAM-dependent_MTases_sf"/>
</dbReference>
<dbReference type="InterPro" id="IPR050320">
    <property type="entry name" value="N5-glutamine_MTase"/>
</dbReference>
<gene>
    <name evidence="4" type="ORF">SAMN04324258_0296</name>
</gene>
<evidence type="ECO:0000256" key="1">
    <source>
        <dbReference type="ARBA" id="ARBA00022603"/>
    </source>
</evidence>
<organism evidence="4 5">
    <name type="scientific">Krasilnikoviella flava</name>
    <dbReference type="NCBI Taxonomy" id="526729"/>
    <lineage>
        <taxon>Bacteria</taxon>
        <taxon>Bacillati</taxon>
        <taxon>Actinomycetota</taxon>
        <taxon>Actinomycetes</taxon>
        <taxon>Micrococcales</taxon>
        <taxon>Promicromonosporaceae</taxon>
        <taxon>Krasilnikoviella</taxon>
    </lineage>
</organism>
<dbReference type="PANTHER" id="PTHR18895:SF74">
    <property type="entry name" value="MTRF1L RELEASE FACTOR GLUTAMINE METHYLTRANSFERASE"/>
    <property type="match status" value="1"/>
</dbReference>
<dbReference type="Proteomes" id="UP000189777">
    <property type="component" value="Unassembled WGS sequence"/>
</dbReference>